<keyword evidence="2" id="KW-1185">Reference proteome</keyword>
<organism evidence="1 2">
    <name type="scientific">Macrococcus epidermidis</name>
    <dbReference type="NCBI Taxonomy" id="1902580"/>
    <lineage>
        <taxon>Bacteria</taxon>
        <taxon>Bacillati</taxon>
        <taxon>Bacillota</taxon>
        <taxon>Bacilli</taxon>
        <taxon>Bacillales</taxon>
        <taxon>Staphylococcaceae</taxon>
        <taxon>Macrococcus</taxon>
    </lineage>
</organism>
<proteinExistence type="predicted"/>
<dbReference type="RefSeq" id="WP_111714345.1">
    <property type="nucleotide sequence ID" value="NZ_JBHSSR010000001.1"/>
</dbReference>
<dbReference type="AlphaFoldDB" id="A0A327ZVG1"/>
<accession>A0A327ZVG1</accession>
<reference evidence="1 2" key="1">
    <citation type="journal article" date="2018" name="Front. Microbiol.">
        <title>Description and Comparative Genomics of Macrococcus caseolyticus subsp. hominis subsp. nov., Macrococcus goetzii sp. nov., Macrococcus epidermidis sp. nov., and Macrococcus bohemicus sp. nov., Novel Macrococci From Human Clinical Material With Virulence Potential and Suspected Uptake of Foreign DNA by Natural Transformation.</title>
        <authorList>
            <person name="Maslanova I."/>
            <person name="Wertheimer Z."/>
            <person name="Sedlacek I."/>
            <person name="Svec P."/>
            <person name="Indrakova A."/>
            <person name="Kovarovic V."/>
            <person name="Schumann P."/>
            <person name="Sproer C."/>
            <person name="Kralova S."/>
            <person name="Sedo O."/>
            <person name="Kristofova L."/>
            <person name="Vrbovska V."/>
            <person name="Fuzik T."/>
            <person name="Petras P."/>
            <person name="Zdrahal Z."/>
            <person name="Ruzickova V."/>
            <person name="Doskar J."/>
            <person name="Pantucek R."/>
        </authorList>
    </citation>
    <scope>NUCLEOTIDE SEQUENCE [LARGE SCALE GENOMIC DNA]</scope>
    <source>
        <strain evidence="1 2">01/688</strain>
    </source>
</reference>
<comment type="caution">
    <text evidence="1">The sequence shown here is derived from an EMBL/GenBank/DDBJ whole genome shotgun (WGS) entry which is preliminary data.</text>
</comment>
<sequence length="351" mass="41041">MLNKHIQTHIDTSYVCFLPSQISQLRPLLENHKAIIEAQYPLRDKALPYFISSENTLFLFIPVGNIKHFNMQKIIDLVTVIENLYLENSELVKRAAHVDIHLALLTKYLSHEQVMMIQAALFNLFKIYINDSDAVNTLTAIPEEVTERTICLINDENIKMYEYIPKSATTLFIVIGHVSSVPETLLKALLPSSVGMIYIQYSELLQESEERIAFNGKTVRTHRQNYFNILYDVLFYAKQYRLNTACIQLKNHEYEVEQIRSMSQIDKRQIIIKHNNLQFISKLIQENFEFTYQFRHQIEPKDVLDLITLEQFGLNVISPNVLEVDLINYPDNQHVYSHIIKLMHIALDENK</sequence>
<evidence type="ECO:0000313" key="2">
    <source>
        <dbReference type="Proteomes" id="UP000249808"/>
    </source>
</evidence>
<gene>
    <name evidence="1" type="ORF">BHU61_01740</name>
</gene>
<evidence type="ECO:0000313" key="1">
    <source>
        <dbReference type="EMBL" id="RAK46195.1"/>
    </source>
</evidence>
<dbReference type="EMBL" id="PZJH01000001">
    <property type="protein sequence ID" value="RAK46195.1"/>
    <property type="molecule type" value="Genomic_DNA"/>
</dbReference>
<dbReference type="Proteomes" id="UP000249808">
    <property type="component" value="Unassembled WGS sequence"/>
</dbReference>
<protein>
    <submittedName>
        <fullName evidence="1">Uncharacterized protein</fullName>
    </submittedName>
</protein>
<name>A0A327ZVG1_9STAP</name>